<dbReference type="EMBL" id="CP099429">
    <property type="protein sequence ID" value="USW59176.1"/>
    <property type="molecule type" value="Genomic_DNA"/>
</dbReference>
<dbReference type="InterPro" id="IPR011333">
    <property type="entry name" value="SKP1/BTB/POZ_sf"/>
</dbReference>
<protein>
    <submittedName>
        <fullName evidence="2">BTB/POZ domain-containing protein</fullName>
    </submittedName>
</protein>
<proteinExistence type="predicted"/>
<accession>A0A9Q9EPV9</accession>
<sequence>MSDIVDLRVAAADQMGLRGDIIVVTVEEGRFHVHRDLITAHSGRFEAIFDDEDLTDPERHIVTLEH</sequence>
<organism evidence="2 3">
    <name type="scientific">Septoria linicola</name>
    <dbReference type="NCBI Taxonomy" id="215465"/>
    <lineage>
        <taxon>Eukaryota</taxon>
        <taxon>Fungi</taxon>
        <taxon>Dikarya</taxon>
        <taxon>Ascomycota</taxon>
        <taxon>Pezizomycotina</taxon>
        <taxon>Dothideomycetes</taxon>
        <taxon>Dothideomycetidae</taxon>
        <taxon>Mycosphaerellales</taxon>
        <taxon>Mycosphaerellaceae</taxon>
        <taxon>Septoria</taxon>
    </lineage>
</organism>
<keyword evidence="3" id="KW-1185">Reference proteome</keyword>
<dbReference type="PROSITE" id="PS50097">
    <property type="entry name" value="BTB"/>
    <property type="match status" value="1"/>
</dbReference>
<evidence type="ECO:0000313" key="2">
    <source>
        <dbReference type="EMBL" id="USW59176.1"/>
    </source>
</evidence>
<dbReference type="InterPro" id="IPR000210">
    <property type="entry name" value="BTB/POZ_dom"/>
</dbReference>
<dbReference type="SUPFAM" id="SSF54695">
    <property type="entry name" value="POZ domain"/>
    <property type="match status" value="1"/>
</dbReference>
<evidence type="ECO:0000313" key="3">
    <source>
        <dbReference type="Proteomes" id="UP001056384"/>
    </source>
</evidence>
<reference evidence="2" key="1">
    <citation type="submission" date="2022-06" db="EMBL/GenBank/DDBJ databases">
        <title>Complete genome sequences of two strains of the flax pathogen Septoria linicola.</title>
        <authorList>
            <person name="Lapalu N."/>
            <person name="Simon A."/>
            <person name="Demenou B."/>
            <person name="Paumier D."/>
            <person name="Guillot M.-P."/>
            <person name="Gout L."/>
            <person name="Valade R."/>
        </authorList>
    </citation>
    <scope>NUCLEOTIDE SEQUENCE</scope>
    <source>
        <strain evidence="2">SE15195</strain>
    </source>
</reference>
<gene>
    <name evidence="2" type="ORF">Slin15195_G124950</name>
</gene>
<feature type="domain" description="BTB" evidence="1">
    <location>
        <begin position="19"/>
        <end position="66"/>
    </location>
</feature>
<evidence type="ECO:0000259" key="1">
    <source>
        <dbReference type="PROSITE" id="PS50097"/>
    </source>
</evidence>
<dbReference type="Proteomes" id="UP001056384">
    <property type="component" value="Chromosome 12"/>
</dbReference>
<name>A0A9Q9EPV9_9PEZI</name>
<dbReference type="AlphaFoldDB" id="A0A9Q9EPV9"/>